<protein>
    <recommendedName>
        <fullName evidence="2">Lon N-terminal domain-containing protein</fullName>
    </recommendedName>
</protein>
<keyword evidence="4" id="KW-1185">Reference proteome</keyword>
<dbReference type="InterPro" id="IPR046336">
    <property type="entry name" value="Lon_prtase_N_sf"/>
</dbReference>
<dbReference type="Gene3D" id="2.30.130.40">
    <property type="entry name" value="LON domain-like"/>
    <property type="match status" value="1"/>
</dbReference>
<evidence type="ECO:0000313" key="3">
    <source>
        <dbReference type="EMBL" id="AZS36607.1"/>
    </source>
</evidence>
<dbReference type="PANTHER" id="PTHR46732:SF8">
    <property type="entry name" value="ATP-DEPENDENT PROTEASE LA (LON) DOMAIN PROTEIN"/>
    <property type="match status" value="1"/>
</dbReference>
<dbReference type="SUPFAM" id="SSF88697">
    <property type="entry name" value="PUA domain-like"/>
    <property type="match status" value="1"/>
</dbReference>
<dbReference type="InterPro" id="IPR003111">
    <property type="entry name" value="Lon_prtase_N"/>
</dbReference>
<dbReference type="KEGG" id="mlv:CVS47_01214"/>
<organism evidence="3 4">
    <name type="scientific">Microbacterium lemovicicum</name>
    <dbReference type="NCBI Taxonomy" id="1072463"/>
    <lineage>
        <taxon>Bacteria</taxon>
        <taxon>Bacillati</taxon>
        <taxon>Actinomycetota</taxon>
        <taxon>Actinomycetes</taxon>
        <taxon>Micrococcales</taxon>
        <taxon>Microbacteriaceae</taxon>
        <taxon>Microbacterium</taxon>
    </lineage>
</organism>
<evidence type="ECO:0000259" key="2">
    <source>
        <dbReference type="PROSITE" id="PS51787"/>
    </source>
</evidence>
<dbReference type="SMART" id="SM00464">
    <property type="entry name" value="LON"/>
    <property type="match status" value="1"/>
</dbReference>
<evidence type="ECO:0000256" key="1">
    <source>
        <dbReference type="SAM" id="MobiDB-lite"/>
    </source>
</evidence>
<proteinExistence type="predicted"/>
<dbReference type="AlphaFoldDB" id="A0A3Q9IZF2"/>
<dbReference type="PROSITE" id="PS51787">
    <property type="entry name" value="LON_N"/>
    <property type="match status" value="1"/>
</dbReference>
<evidence type="ECO:0000313" key="4">
    <source>
        <dbReference type="Proteomes" id="UP000276888"/>
    </source>
</evidence>
<name>A0A3Q9IZF2_9MICO</name>
<dbReference type="Proteomes" id="UP000276888">
    <property type="component" value="Chromosome"/>
</dbReference>
<accession>A0A3Q9IZF2</accession>
<dbReference type="InterPro" id="IPR015947">
    <property type="entry name" value="PUA-like_sf"/>
</dbReference>
<dbReference type="OrthoDB" id="25394at2"/>
<gene>
    <name evidence="3" type="ORF">CVS47_01214</name>
</gene>
<feature type="region of interest" description="Disordered" evidence="1">
    <location>
        <begin position="218"/>
        <end position="256"/>
    </location>
</feature>
<dbReference type="EMBL" id="CP031423">
    <property type="protein sequence ID" value="AZS36607.1"/>
    <property type="molecule type" value="Genomic_DNA"/>
</dbReference>
<feature type="domain" description="Lon N-terminal" evidence="2">
    <location>
        <begin position="4"/>
        <end position="196"/>
    </location>
</feature>
<dbReference type="Pfam" id="PF02190">
    <property type="entry name" value="LON_substr_bdg"/>
    <property type="match status" value="1"/>
</dbReference>
<dbReference type="RefSeq" id="WP_127095284.1">
    <property type="nucleotide sequence ID" value="NZ_CP031423.1"/>
</dbReference>
<sequence>MDAATAMFPLGSVLFPYMPLPLRIFEERYRIMLGTVLDDAEPAFGVVLIERGFEAGGGDHRFGIGTFARLTHVAAGATDVHVVARGAERFEVEEWLPDDPYPRAKVRPVPDLTWNEALTPLRAEAERTVRRVLARAAEYSETSWPADVELSEDPVESSWQLAAIAPLGDLDQLRLLRSPTMGGLLAGLIDLTLAAEPVLTAGSADRSFEEELDALSRAVAAETRAEPADADEEQGDAVRDDETGDEPGDDTTPPRP</sequence>
<reference evidence="3 4" key="1">
    <citation type="submission" date="2018-08" db="EMBL/GenBank/DDBJ databases">
        <title>Microbacterium lemovicicum sp. nov., a bacterium isolated from a natural uranium-rich soil.</title>
        <authorList>
            <person name="ORTET P."/>
        </authorList>
    </citation>
    <scope>NUCLEOTIDE SEQUENCE [LARGE SCALE GENOMIC DNA]</scope>
    <source>
        <strain evidence="3 4">Viu22</strain>
    </source>
</reference>
<dbReference type="PANTHER" id="PTHR46732">
    <property type="entry name" value="ATP-DEPENDENT PROTEASE LA (LON) DOMAIN PROTEIN"/>
    <property type="match status" value="1"/>
</dbReference>